<gene>
    <name evidence="2" type="primary">Hdlbp_1</name>
    <name evidence="2" type="ORF">NPIL_269101</name>
</gene>
<accession>A0A8X6NGN5</accession>
<organism evidence="2 3">
    <name type="scientific">Nephila pilipes</name>
    <name type="common">Giant wood spider</name>
    <name type="synonym">Nephila maculata</name>
    <dbReference type="NCBI Taxonomy" id="299642"/>
    <lineage>
        <taxon>Eukaryota</taxon>
        <taxon>Metazoa</taxon>
        <taxon>Ecdysozoa</taxon>
        <taxon>Arthropoda</taxon>
        <taxon>Chelicerata</taxon>
        <taxon>Arachnida</taxon>
        <taxon>Araneae</taxon>
        <taxon>Araneomorphae</taxon>
        <taxon>Entelegynae</taxon>
        <taxon>Araneoidea</taxon>
        <taxon>Nephilidae</taxon>
        <taxon>Nephila</taxon>
    </lineage>
</organism>
<dbReference type="GO" id="GO:0003723">
    <property type="term" value="F:RNA binding"/>
    <property type="evidence" value="ECO:0007669"/>
    <property type="project" value="InterPro"/>
</dbReference>
<sequence>MELILKKFFTRQEQELFSLIKMKMIKNTITIIGTKEEVEADKNEVNSLIAELKDTAETLTEIDPKQHRYFVTRGTTVLKQISGDYRCITVSFPKFGSNSSKVVFKGAKDFLEPAKQSLYEVSEEMVTIKCLIPQDIIVLSCVVGFGRLKDQSNPGRPSSVVRERRSRNTSSLYRCLWKQTK</sequence>
<keyword evidence="1" id="KW-0175">Coiled coil</keyword>
<feature type="coiled-coil region" evidence="1">
    <location>
        <begin position="35"/>
        <end position="62"/>
    </location>
</feature>
<evidence type="ECO:0000256" key="1">
    <source>
        <dbReference type="SAM" id="Coils"/>
    </source>
</evidence>
<evidence type="ECO:0000313" key="3">
    <source>
        <dbReference type="Proteomes" id="UP000887013"/>
    </source>
</evidence>
<dbReference type="InterPro" id="IPR036612">
    <property type="entry name" value="KH_dom_type_1_sf"/>
</dbReference>
<reference evidence="2" key="1">
    <citation type="submission" date="2020-08" db="EMBL/GenBank/DDBJ databases">
        <title>Multicomponent nature underlies the extraordinary mechanical properties of spider dragline silk.</title>
        <authorList>
            <person name="Kono N."/>
            <person name="Nakamura H."/>
            <person name="Mori M."/>
            <person name="Yoshida Y."/>
            <person name="Ohtoshi R."/>
            <person name="Malay A.D."/>
            <person name="Moran D.A.P."/>
            <person name="Tomita M."/>
            <person name="Numata K."/>
            <person name="Arakawa K."/>
        </authorList>
    </citation>
    <scope>NUCLEOTIDE SEQUENCE</scope>
</reference>
<comment type="caution">
    <text evidence="2">The sequence shown here is derived from an EMBL/GenBank/DDBJ whole genome shotgun (WGS) entry which is preliminary data.</text>
</comment>
<dbReference type="SUPFAM" id="SSF54791">
    <property type="entry name" value="Eukaryotic type KH-domain (KH-domain type I)"/>
    <property type="match status" value="1"/>
</dbReference>
<dbReference type="EMBL" id="BMAW01057682">
    <property type="protein sequence ID" value="GFT12248.1"/>
    <property type="molecule type" value="Genomic_DNA"/>
</dbReference>
<proteinExistence type="predicted"/>
<dbReference type="Proteomes" id="UP000887013">
    <property type="component" value="Unassembled WGS sequence"/>
</dbReference>
<evidence type="ECO:0000313" key="2">
    <source>
        <dbReference type="EMBL" id="GFT12248.1"/>
    </source>
</evidence>
<dbReference type="AlphaFoldDB" id="A0A8X6NGN5"/>
<dbReference type="OrthoDB" id="10027144at2759"/>
<name>A0A8X6NGN5_NEPPI</name>
<protein>
    <submittedName>
        <fullName evidence="2">Vigilin</fullName>
    </submittedName>
</protein>
<dbReference type="Gene3D" id="3.30.1370.10">
    <property type="entry name" value="K Homology domain, type 1"/>
    <property type="match status" value="1"/>
</dbReference>
<keyword evidence="3" id="KW-1185">Reference proteome</keyword>